<evidence type="ECO:0000256" key="9">
    <source>
        <dbReference type="RuleBase" id="RU000688"/>
    </source>
</evidence>
<comment type="subcellular location">
    <subcellularLocation>
        <location evidence="1">Cell membrane</location>
        <topology evidence="1">Multi-pass membrane protein</topology>
    </subcellularLocation>
</comment>
<feature type="compositionally biased region" description="Basic and acidic residues" evidence="10">
    <location>
        <begin position="437"/>
        <end position="446"/>
    </location>
</feature>
<feature type="transmembrane region" description="Helical" evidence="11">
    <location>
        <begin position="78"/>
        <end position="95"/>
    </location>
</feature>
<dbReference type="CDD" id="cd00637">
    <property type="entry name" value="7tm_classA_rhodopsin-like"/>
    <property type="match status" value="2"/>
</dbReference>
<feature type="transmembrane region" description="Helical" evidence="11">
    <location>
        <begin position="207"/>
        <end position="232"/>
    </location>
</feature>
<dbReference type="InterPro" id="IPR000276">
    <property type="entry name" value="GPCR_Rhodpsn"/>
</dbReference>
<feature type="compositionally biased region" description="Basic and acidic residues" evidence="10">
    <location>
        <begin position="395"/>
        <end position="405"/>
    </location>
</feature>
<reference evidence="14" key="1">
    <citation type="submission" date="2015-02" db="EMBL/GenBank/DDBJ databases">
        <title>Genome sequencing for Strongylocentrotus purpuratus.</title>
        <authorList>
            <person name="Murali S."/>
            <person name="Liu Y."/>
            <person name="Vee V."/>
            <person name="English A."/>
            <person name="Wang M."/>
            <person name="Skinner E."/>
            <person name="Han Y."/>
            <person name="Muzny D.M."/>
            <person name="Worley K.C."/>
            <person name="Gibbs R.A."/>
        </authorList>
    </citation>
    <scope>NUCLEOTIDE SEQUENCE</scope>
</reference>
<dbReference type="OrthoDB" id="10044919at2759"/>
<dbReference type="FunFam" id="1.20.1070.10:FF:000570">
    <property type="entry name" value="Uncharacterized protein"/>
    <property type="match status" value="1"/>
</dbReference>
<feature type="transmembrane region" description="Helical" evidence="11">
    <location>
        <begin position="532"/>
        <end position="553"/>
    </location>
</feature>
<evidence type="ECO:0000256" key="3">
    <source>
        <dbReference type="ARBA" id="ARBA00022692"/>
    </source>
</evidence>
<sequence length="592" mass="65894">MSPDDYFVYDEGTGQDKITVCNMTFNIEPGEYILHDYAPRVILALLVLVIFLIGILGNLFVVAAVILSKRLQNTTNVFVINLAVADFLTAMFLPVHASTLLNKSSCYIPELLCQFVAAATLTTLGCSVVTLAAIAFHRFTVLNAILKPQPKFNNAFSTRNIVIMVSFTWLYPIVLMFIILPLDVGSLGYALQYKVCAQNTENDNSDYLTLTVCLLIQFPAFIVIIVCYFNIFKMFRRHQQEMNAIMAPSVMISTTDSEVVNITIIEDLSKENPDAPIDGTINLGFNESDGIKIAPPEDREILTEPSDAAELHEIEPMTNGDSEVNITIIEDLSKEQPDAPNDGTINPGFDESDGIKTSPPEDREILTEPSDAAELHEIEPMTNGDSEVNITITEDLSKEQPDAPKDGTINPGFDESDGIKPSPPEDREILTEPSDAEELHEIEPMKNGKHSKAPQKAPNPDRTGSTTTSPSGTTTQPTVQIITRDTLARESQEVRYKQQRKITINLFIIVCVYTICVMPPAVSYLIPTSDPAVPWFTILFLCNVCVNPIVYALRHPTFHEILMCMLKCRYRDIPEKSSFLKTLIYSINDRRD</sequence>
<dbReference type="PANTHER" id="PTHR24228">
    <property type="entry name" value="B2 BRADYKININ RECEPTOR/ANGIOTENSIN II RECEPTOR"/>
    <property type="match status" value="1"/>
</dbReference>
<evidence type="ECO:0000256" key="8">
    <source>
        <dbReference type="ARBA" id="ARBA00023224"/>
    </source>
</evidence>
<keyword evidence="7 9" id="KW-0675">Receptor</keyword>
<dbReference type="SUPFAM" id="SSF81321">
    <property type="entry name" value="Family A G protein-coupled receptor-like"/>
    <property type="match status" value="1"/>
</dbReference>
<dbReference type="PRINTS" id="PR00237">
    <property type="entry name" value="GPCRRHODOPSN"/>
</dbReference>
<dbReference type="OMA" id="NRMMLAV"/>
<dbReference type="PANTHER" id="PTHR24228:SF72">
    <property type="entry name" value="G-PROTEIN COUPLED RECEPTORS FAMILY 1 PROFILE DOMAIN-CONTAINING PROTEIN"/>
    <property type="match status" value="1"/>
</dbReference>
<keyword evidence="8 9" id="KW-0807">Transducer</keyword>
<dbReference type="EnsemblMetazoa" id="XM_030985055">
    <property type="protein sequence ID" value="XP_030840915"/>
    <property type="gene ID" value="LOC115923759"/>
</dbReference>
<dbReference type="KEGG" id="spu:115923759"/>
<keyword evidence="6 11" id="KW-0472">Membrane</keyword>
<evidence type="ECO:0000313" key="13">
    <source>
        <dbReference type="EnsemblMetazoa" id="XP_030840915"/>
    </source>
</evidence>
<organism evidence="13 14">
    <name type="scientific">Strongylocentrotus purpuratus</name>
    <name type="common">Purple sea urchin</name>
    <dbReference type="NCBI Taxonomy" id="7668"/>
    <lineage>
        <taxon>Eukaryota</taxon>
        <taxon>Metazoa</taxon>
        <taxon>Echinodermata</taxon>
        <taxon>Eleutherozoa</taxon>
        <taxon>Echinozoa</taxon>
        <taxon>Echinoidea</taxon>
        <taxon>Euechinoidea</taxon>
        <taxon>Echinacea</taxon>
        <taxon>Camarodonta</taxon>
        <taxon>Echinidea</taxon>
        <taxon>Strongylocentrotidae</taxon>
        <taxon>Strongylocentrotus</taxon>
    </lineage>
</organism>
<keyword evidence="3 9" id="KW-0812">Transmembrane</keyword>
<evidence type="ECO:0000256" key="5">
    <source>
        <dbReference type="ARBA" id="ARBA00023040"/>
    </source>
</evidence>
<feature type="transmembrane region" description="Helical" evidence="11">
    <location>
        <begin position="115"/>
        <end position="140"/>
    </location>
</feature>
<dbReference type="GeneID" id="115923759"/>
<evidence type="ECO:0000256" key="4">
    <source>
        <dbReference type="ARBA" id="ARBA00022989"/>
    </source>
</evidence>
<dbReference type="FunFam" id="1.20.1070.10:FF:000861">
    <property type="entry name" value="Uncharacterized protein"/>
    <property type="match status" value="1"/>
</dbReference>
<evidence type="ECO:0000256" key="6">
    <source>
        <dbReference type="ARBA" id="ARBA00023136"/>
    </source>
</evidence>
<evidence type="ECO:0000313" key="14">
    <source>
        <dbReference type="Proteomes" id="UP000007110"/>
    </source>
</evidence>
<dbReference type="GO" id="GO:0007186">
    <property type="term" value="P:G protein-coupled receptor signaling pathway"/>
    <property type="evidence" value="ECO:0000318"/>
    <property type="project" value="GO_Central"/>
</dbReference>
<feature type="domain" description="G-protein coupled receptors family 1 profile" evidence="12">
    <location>
        <begin position="57"/>
        <end position="551"/>
    </location>
</feature>
<dbReference type="PROSITE" id="PS50262">
    <property type="entry name" value="G_PROTEIN_RECEP_F1_2"/>
    <property type="match status" value="1"/>
</dbReference>
<keyword evidence="2" id="KW-1003">Cell membrane</keyword>
<dbReference type="InParanoid" id="A0A7M7SYN0"/>
<feature type="transmembrane region" description="Helical" evidence="11">
    <location>
        <begin position="504"/>
        <end position="526"/>
    </location>
</feature>
<feature type="region of interest" description="Disordered" evidence="10">
    <location>
        <begin position="333"/>
        <end position="480"/>
    </location>
</feature>
<name>A0A7M7SYN0_STRPU</name>
<evidence type="ECO:0000256" key="7">
    <source>
        <dbReference type="ARBA" id="ARBA00023170"/>
    </source>
</evidence>
<keyword evidence="4 11" id="KW-1133">Transmembrane helix</keyword>
<evidence type="ECO:0000256" key="11">
    <source>
        <dbReference type="SAM" id="Phobius"/>
    </source>
</evidence>
<dbReference type="InterPro" id="IPR017452">
    <property type="entry name" value="GPCR_Rhodpsn_7TM"/>
</dbReference>
<keyword evidence="5 9" id="KW-0297">G-protein coupled receptor</keyword>
<reference evidence="13" key="2">
    <citation type="submission" date="2021-01" db="UniProtKB">
        <authorList>
            <consortium name="EnsemblMetazoa"/>
        </authorList>
    </citation>
    <scope>IDENTIFICATION</scope>
</reference>
<feature type="transmembrane region" description="Helical" evidence="11">
    <location>
        <begin position="41"/>
        <end position="66"/>
    </location>
</feature>
<proteinExistence type="inferred from homology"/>
<dbReference type="Pfam" id="PF00001">
    <property type="entry name" value="7tm_1"/>
    <property type="match status" value="1"/>
</dbReference>
<dbReference type="RefSeq" id="XP_030840915.1">
    <property type="nucleotide sequence ID" value="XM_030985055.1"/>
</dbReference>
<dbReference type="Proteomes" id="UP000007110">
    <property type="component" value="Unassembled WGS sequence"/>
</dbReference>
<protein>
    <recommendedName>
        <fullName evidence="12">G-protein coupled receptors family 1 profile domain-containing protein</fullName>
    </recommendedName>
</protein>
<accession>A0A7M7SYN0</accession>
<dbReference type="Gene3D" id="1.20.1070.10">
    <property type="entry name" value="Rhodopsin 7-helix transmembrane proteins"/>
    <property type="match status" value="2"/>
</dbReference>
<evidence type="ECO:0000256" key="10">
    <source>
        <dbReference type="SAM" id="MobiDB-lite"/>
    </source>
</evidence>
<dbReference type="GO" id="GO:0004930">
    <property type="term" value="F:G protein-coupled receptor activity"/>
    <property type="evidence" value="ECO:0007669"/>
    <property type="project" value="UniProtKB-KW"/>
</dbReference>
<comment type="similarity">
    <text evidence="9">Belongs to the G-protein coupled receptor 1 family.</text>
</comment>
<feature type="compositionally biased region" description="Polar residues" evidence="10">
    <location>
        <begin position="383"/>
        <end position="394"/>
    </location>
</feature>
<evidence type="ECO:0000256" key="2">
    <source>
        <dbReference type="ARBA" id="ARBA00022475"/>
    </source>
</evidence>
<feature type="compositionally biased region" description="Low complexity" evidence="10">
    <location>
        <begin position="463"/>
        <end position="478"/>
    </location>
</feature>
<keyword evidence="14" id="KW-1185">Reference proteome</keyword>
<feature type="transmembrane region" description="Helical" evidence="11">
    <location>
        <begin position="161"/>
        <end position="182"/>
    </location>
</feature>
<dbReference type="AlphaFoldDB" id="A0A7M7SYN0"/>
<dbReference type="GO" id="GO:0005886">
    <property type="term" value="C:plasma membrane"/>
    <property type="evidence" value="ECO:0007669"/>
    <property type="project" value="UniProtKB-SubCell"/>
</dbReference>
<evidence type="ECO:0000259" key="12">
    <source>
        <dbReference type="PROSITE" id="PS50262"/>
    </source>
</evidence>
<evidence type="ECO:0000256" key="1">
    <source>
        <dbReference type="ARBA" id="ARBA00004651"/>
    </source>
</evidence>
<dbReference type="PROSITE" id="PS00237">
    <property type="entry name" value="G_PROTEIN_RECEP_F1_1"/>
    <property type="match status" value="1"/>
</dbReference>